<dbReference type="InterPro" id="IPR038261">
    <property type="entry name" value="GPP34-like_sf"/>
</dbReference>
<reference evidence="5 6" key="1">
    <citation type="submission" date="2021-01" db="EMBL/GenBank/DDBJ databases">
        <title>Draft genome sequence of Micromonospora sp. strain STR1s_6.</title>
        <authorList>
            <person name="Karlyshev A."/>
            <person name="Jawad R."/>
        </authorList>
    </citation>
    <scope>NUCLEOTIDE SEQUENCE [LARGE SCALE GENOMIC DNA]</scope>
    <source>
        <strain evidence="5 6">STR1S-6</strain>
    </source>
</reference>
<dbReference type="Pfam" id="PF05719">
    <property type="entry name" value="GPP34"/>
    <property type="match status" value="1"/>
</dbReference>
<comment type="caution">
    <text evidence="5">The sequence shown here is derived from an EMBL/GenBank/DDBJ whole genome shotgun (WGS) entry which is preliminary data.</text>
</comment>
<proteinExistence type="predicted"/>
<keyword evidence="2" id="KW-0333">Golgi apparatus</keyword>
<keyword evidence="4" id="KW-0472">Membrane</keyword>
<gene>
    <name evidence="5" type="ORF">JM949_19840</name>
</gene>
<evidence type="ECO:0000313" key="5">
    <source>
        <dbReference type="EMBL" id="MBM0277474.1"/>
    </source>
</evidence>
<sequence>MNLSSVAEAMEPPWLGRGEVFRCNDLFLLGHDDTGHPHVHRQTLALGLAGAVLIDRYLAGRVTLDPNIDTHAADHQRIHPHIDRPVGDLIVGAAAATIRNAHPLLREWLRGFRRRVRPHQRRPVCWRDPAPVHRTAPRRPHARRHPPALRQQWAVIARYRLRYLAAGHEQPNDHSAALACLLADLGLILTVLRETPGITYRPSVTDRAGQTGIGLSATADDIRFLLILNPSTGELLAYERAALTPPADSDRNGALVDDYHLFLVHTHTTSSDNS</sequence>
<name>A0ABS1YJ66_9ACTN</name>
<keyword evidence="6" id="KW-1185">Reference proteome</keyword>
<evidence type="ECO:0000256" key="4">
    <source>
        <dbReference type="ARBA" id="ARBA00023136"/>
    </source>
</evidence>
<dbReference type="InterPro" id="IPR008628">
    <property type="entry name" value="GPP34-like"/>
</dbReference>
<comment type="subcellular location">
    <subcellularLocation>
        <location evidence="1">Golgi apparatus membrane</location>
        <topology evidence="1">Peripheral membrane protein</topology>
        <orientation evidence="1">Cytoplasmic side</orientation>
    </subcellularLocation>
</comment>
<dbReference type="Proteomes" id="UP000622245">
    <property type="component" value="Unassembled WGS sequence"/>
</dbReference>
<evidence type="ECO:0000313" key="6">
    <source>
        <dbReference type="Proteomes" id="UP000622245"/>
    </source>
</evidence>
<dbReference type="Gene3D" id="1.10.3630.10">
    <property type="entry name" value="yeast vps74-n-term truncation variant domain like"/>
    <property type="match status" value="1"/>
</dbReference>
<evidence type="ECO:0000256" key="3">
    <source>
        <dbReference type="ARBA" id="ARBA00023121"/>
    </source>
</evidence>
<evidence type="ECO:0000256" key="2">
    <source>
        <dbReference type="ARBA" id="ARBA00023034"/>
    </source>
</evidence>
<protein>
    <submittedName>
        <fullName evidence="5">GPP34 family phosphoprotein</fullName>
    </submittedName>
</protein>
<dbReference type="EMBL" id="JAEVHL010000104">
    <property type="protein sequence ID" value="MBM0277474.1"/>
    <property type="molecule type" value="Genomic_DNA"/>
</dbReference>
<accession>A0ABS1YJ66</accession>
<keyword evidence="3" id="KW-0446">Lipid-binding</keyword>
<organism evidence="5 6">
    <name type="scientific">Micromonospora tarensis</name>
    <dbReference type="NCBI Taxonomy" id="2806100"/>
    <lineage>
        <taxon>Bacteria</taxon>
        <taxon>Bacillati</taxon>
        <taxon>Actinomycetota</taxon>
        <taxon>Actinomycetes</taxon>
        <taxon>Micromonosporales</taxon>
        <taxon>Micromonosporaceae</taxon>
        <taxon>Micromonospora</taxon>
    </lineage>
</organism>
<evidence type="ECO:0000256" key="1">
    <source>
        <dbReference type="ARBA" id="ARBA00004255"/>
    </source>
</evidence>